<comment type="caution">
    <text evidence="2">The sequence shown here is derived from an EMBL/GenBank/DDBJ whole genome shotgun (WGS) entry which is preliminary data.</text>
</comment>
<feature type="region of interest" description="Disordered" evidence="1">
    <location>
        <begin position="43"/>
        <end position="92"/>
    </location>
</feature>
<reference evidence="2 3" key="1">
    <citation type="submission" date="2019-02" db="EMBL/GenBank/DDBJ databases">
        <title>Genome sequencing of the rare red list fungi Phellinidium pouzarii.</title>
        <authorList>
            <person name="Buettner E."/>
            <person name="Kellner H."/>
        </authorList>
    </citation>
    <scope>NUCLEOTIDE SEQUENCE [LARGE SCALE GENOMIC DNA]</scope>
    <source>
        <strain evidence="2 3">DSM 108285</strain>
    </source>
</reference>
<proteinExistence type="predicted"/>
<sequence>MLTTTAVAGRKVEDQVEAEDMDVVADVVVEEVKIEVVTKAVRIRNQANEATTDAKGKEEDKKKKDDKPKDTKPQQQQQVQSAFIKEITDKTA</sequence>
<protein>
    <submittedName>
        <fullName evidence="2">Uncharacterized protein</fullName>
    </submittedName>
</protein>
<feature type="compositionally biased region" description="Basic and acidic residues" evidence="1">
    <location>
        <begin position="52"/>
        <end position="72"/>
    </location>
</feature>
<accession>A0A4S4KXA0</accession>
<gene>
    <name evidence="2" type="ORF">EW145_g6396</name>
</gene>
<keyword evidence="3" id="KW-1185">Reference proteome</keyword>
<dbReference type="Proteomes" id="UP000308199">
    <property type="component" value="Unassembled WGS sequence"/>
</dbReference>
<dbReference type="AlphaFoldDB" id="A0A4S4KXA0"/>
<name>A0A4S4KXA0_9AGAM</name>
<dbReference type="EMBL" id="SGPK01000477">
    <property type="protein sequence ID" value="THH03257.1"/>
    <property type="molecule type" value="Genomic_DNA"/>
</dbReference>
<organism evidence="2 3">
    <name type="scientific">Phellinidium pouzarii</name>
    <dbReference type="NCBI Taxonomy" id="167371"/>
    <lineage>
        <taxon>Eukaryota</taxon>
        <taxon>Fungi</taxon>
        <taxon>Dikarya</taxon>
        <taxon>Basidiomycota</taxon>
        <taxon>Agaricomycotina</taxon>
        <taxon>Agaricomycetes</taxon>
        <taxon>Hymenochaetales</taxon>
        <taxon>Hymenochaetaceae</taxon>
        <taxon>Phellinidium</taxon>
    </lineage>
</organism>
<evidence type="ECO:0000313" key="2">
    <source>
        <dbReference type="EMBL" id="THH03257.1"/>
    </source>
</evidence>
<evidence type="ECO:0000256" key="1">
    <source>
        <dbReference type="SAM" id="MobiDB-lite"/>
    </source>
</evidence>
<evidence type="ECO:0000313" key="3">
    <source>
        <dbReference type="Proteomes" id="UP000308199"/>
    </source>
</evidence>